<evidence type="ECO:0000313" key="1">
    <source>
        <dbReference type="EMBL" id="KAF1920841.1"/>
    </source>
</evidence>
<gene>
    <name evidence="1" type="ORF">BDU57DRAFT_509307</name>
</gene>
<dbReference type="SUPFAM" id="SSF52047">
    <property type="entry name" value="RNI-like"/>
    <property type="match status" value="1"/>
</dbReference>
<keyword evidence="2" id="KW-1185">Reference proteome</keyword>
<protein>
    <recommendedName>
        <fullName evidence="3">F-box domain-containing protein</fullName>
    </recommendedName>
</protein>
<organism evidence="1 2">
    <name type="scientific">Ampelomyces quisqualis</name>
    <name type="common">Powdery mildew agent</name>
    <dbReference type="NCBI Taxonomy" id="50730"/>
    <lineage>
        <taxon>Eukaryota</taxon>
        <taxon>Fungi</taxon>
        <taxon>Dikarya</taxon>
        <taxon>Ascomycota</taxon>
        <taxon>Pezizomycotina</taxon>
        <taxon>Dothideomycetes</taxon>
        <taxon>Pleosporomycetidae</taxon>
        <taxon>Pleosporales</taxon>
        <taxon>Pleosporineae</taxon>
        <taxon>Phaeosphaeriaceae</taxon>
        <taxon>Ampelomyces</taxon>
    </lineage>
</organism>
<name>A0A6A5QYJ7_AMPQU</name>
<sequence length="654" mass="73271">MRTEQPRPPVTSTLAVGGTVYLGCQEPHLTKTSWDLERHMMQKPPEIIQPKLPVRLFNGLPREVYECIITQLEHMHLAQGQPCPACHLRDLHSLCLVSRAWDKAITPRMYRRVFIITNENHTKLPKLNIRGTSRLKLLRRTLRDRSTLARYVRELHMSDVQTLHQNATIEQEQIVSLVASVVMACPKLERLVGFHTPFTLSFDRLAHALSTRRNLKERVWRLNDFKTNSSDEEDDEYGAYYFAARDPTERFLELNSNHPMLSTLVLQDHSQNDTTLSFRAIIGALRGFPSLRNLSLSGLSSGSFTNLTLNALPSNLHSLRLEDLPGIDDKGIQRFATSHAMKSLESLLLIDLEISSLVTISNILSTRSAKLDAFSLAQYRAPRLYPGSSLPHFASRTLQYLHWEIRSDAGPLPKLPLLPSHDYAEESSSPFKIPEPIACLATSLLAANIIDGAFPSLQRIRIPHDPQGLIQALCKPLATALLPYDIITGSDHVLPSNNTCTSTFPKTFDFVKQDSSPRADSAFESPTLVNRSSSIVLTPARSRLAAQARILAARKAALMTVRDCDPDGDGKVKKITGGFLGQIDSQITYDLQADKGRTFNAVLEEQNGWITSVDDLIDAPIAENAQLLERSRVKCEHRKGEKEWKGTVMAEELF</sequence>
<evidence type="ECO:0008006" key="3">
    <source>
        <dbReference type="Google" id="ProtNLM"/>
    </source>
</evidence>
<accession>A0A6A5QYJ7</accession>
<dbReference type="AlphaFoldDB" id="A0A6A5QYJ7"/>
<dbReference type="Proteomes" id="UP000800096">
    <property type="component" value="Unassembled WGS sequence"/>
</dbReference>
<dbReference type="InterPro" id="IPR032675">
    <property type="entry name" value="LRR_dom_sf"/>
</dbReference>
<reference evidence="1" key="1">
    <citation type="journal article" date="2020" name="Stud. Mycol.">
        <title>101 Dothideomycetes genomes: a test case for predicting lifestyles and emergence of pathogens.</title>
        <authorList>
            <person name="Haridas S."/>
            <person name="Albert R."/>
            <person name="Binder M."/>
            <person name="Bloem J."/>
            <person name="Labutti K."/>
            <person name="Salamov A."/>
            <person name="Andreopoulos B."/>
            <person name="Baker S."/>
            <person name="Barry K."/>
            <person name="Bills G."/>
            <person name="Bluhm B."/>
            <person name="Cannon C."/>
            <person name="Castanera R."/>
            <person name="Culley D."/>
            <person name="Daum C."/>
            <person name="Ezra D."/>
            <person name="Gonzalez J."/>
            <person name="Henrissat B."/>
            <person name="Kuo A."/>
            <person name="Liang C."/>
            <person name="Lipzen A."/>
            <person name="Lutzoni F."/>
            <person name="Magnuson J."/>
            <person name="Mondo S."/>
            <person name="Nolan M."/>
            <person name="Ohm R."/>
            <person name="Pangilinan J."/>
            <person name="Park H.-J."/>
            <person name="Ramirez L."/>
            <person name="Alfaro M."/>
            <person name="Sun H."/>
            <person name="Tritt A."/>
            <person name="Yoshinaga Y."/>
            <person name="Zwiers L.-H."/>
            <person name="Turgeon B."/>
            <person name="Goodwin S."/>
            <person name="Spatafora J."/>
            <person name="Crous P."/>
            <person name="Grigoriev I."/>
        </authorList>
    </citation>
    <scope>NUCLEOTIDE SEQUENCE</scope>
    <source>
        <strain evidence="1">HMLAC05119</strain>
    </source>
</reference>
<dbReference type="EMBL" id="ML979132">
    <property type="protein sequence ID" value="KAF1920841.1"/>
    <property type="molecule type" value="Genomic_DNA"/>
</dbReference>
<proteinExistence type="predicted"/>
<dbReference type="OrthoDB" id="3210378at2759"/>
<dbReference type="Gene3D" id="3.80.10.10">
    <property type="entry name" value="Ribonuclease Inhibitor"/>
    <property type="match status" value="1"/>
</dbReference>
<evidence type="ECO:0000313" key="2">
    <source>
        <dbReference type="Proteomes" id="UP000800096"/>
    </source>
</evidence>